<keyword evidence="2" id="KW-1185">Reference proteome</keyword>
<sequence>MFDFLTYRLYFMGFKTEPNLVKIHFVNSTPSALFLYL</sequence>
<gene>
    <name evidence="1" type="ORF">AQPE_3795</name>
</gene>
<protein>
    <submittedName>
        <fullName evidence="1">Uncharacterized protein</fullName>
    </submittedName>
</protein>
<dbReference type="KEGG" id="anf:AQPE_3795"/>
<evidence type="ECO:0000313" key="2">
    <source>
        <dbReference type="Proteomes" id="UP001193389"/>
    </source>
</evidence>
<evidence type="ECO:0000313" key="1">
    <source>
        <dbReference type="EMBL" id="BBE19609.1"/>
    </source>
</evidence>
<proteinExistence type="predicted"/>
<reference evidence="1" key="1">
    <citation type="journal article" date="2020" name="Int. J. Syst. Evol. Microbiol.">
        <title>Aquipluma nitroreducens gen. nov. sp. nov., a novel facultatively anaerobic bacterium isolated from a freshwater lake.</title>
        <authorList>
            <person name="Watanabe M."/>
            <person name="Kojima H."/>
            <person name="Fukui M."/>
        </authorList>
    </citation>
    <scope>NUCLEOTIDE SEQUENCE</scope>
    <source>
        <strain evidence="1">MeG22</strain>
    </source>
</reference>
<dbReference type="EMBL" id="AP018694">
    <property type="protein sequence ID" value="BBE19609.1"/>
    <property type="molecule type" value="Genomic_DNA"/>
</dbReference>
<dbReference type="AlphaFoldDB" id="A0A5K7SDQ0"/>
<accession>A0A5K7SDQ0</accession>
<name>A0A5K7SDQ0_9BACT</name>
<organism evidence="1 2">
    <name type="scientific">Aquipluma nitroreducens</name>
    <dbReference type="NCBI Taxonomy" id="2010828"/>
    <lineage>
        <taxon>Bacteria</taxon>
        <taxon>Pseudomonadati</taxon>
        <taxon>Bacteroidota</taxon>
        <taxon>Bacteroidia</taxon>
        <taxon>Marinilabiliales</taxon>
        <taxon>Prolixibacteraceae</taxon>
        <taxon>Aquipluma</taxon>
    </lineage>
</organism>
<dbReference type="Proteomes" id="UP001193389">
    <property type="component" value="Chromosome"/>
</dbReference>